<sequence>MQTEPRKPTSTKTQKQPRKKPSLLLITLILGSIGLILQLLWVNWPKQRQEPEQLPQRVHEVIDRLPGTSDALIYVGLADIRATPFWNEVVPDSVKTTDTLPFPSPLNAIMAENGFRPVRDIDALLVDFQHQNSINQQFLAVVWGRFPDGLHPDHLISKGYRGETIAGMLCTALQDDLWLCMPGKGMALLASSPSLIERHLNATPGFFERDSTTTALIDRAIHKSQFWFTLSSTNWTSGALQSLMSQNSELASLGNLRNIRQLVLSLDFKDGITGESEWIYDDRQAAYFASTFLWGAIKLSSATGTRTAAPVKELLRKIEVMQNLESVIIKAELPQELFTVNPPPGT</sequence>
<reference evidence="2 3" key="1">
    <citation type="submission" date="2019-05" db="EMBL/GenBank/DDBJ databases">
        <title>Draft Whole-Genome sequence of the green sulfur bacterium Prosthecochloris vibrioformis DSM 260.</title>
        <authorList>
            <person name="Meyer T.E."/>
            <person name="Kyndt J.A."/>
        </authorList>
    </citation>
    <scope>NUCLEOTIDE SEQUENCE [LARGE SCALE GENOMIC DNA]</scope>
    <source>
        <strain evidence="2 3">DSM 260</strain>
    </source>
</reference>
<gene>
    <name evidence="2" type="ORF">FGF68_03055</name>
</gene>
<evidence type="ECO:0000313" key="2">
    <source>
        <dbReference type="EMBL" id="TNJ37217.1"/>
    </source>
</evidence>
<dbReference type="EMBL" id="VDCI01000002">
    <property type="protein sequence ID" value="TNJ37217.1"/>
    <property type="molecule type" value="Genomic_DNA"/>
</dbReference>
<keyword evidence="1" id="KW-1133">Transmembrane helix</keyword>
<evidence type="ECO:0008006" key="4">
    <source>
        <dbReference type="Google" id="ProtNLM"/>
    </source>
</evidence>
<protein>
    <recommendedName>
        <fullName evidence="4">DUF3352 domain-containing protein</fullName>
    </recommendedName>
</protein>
<dbReference type="RefSeq" id="WP_068866512.1">
    <property type="nucleotide sequence ID" value="NZ_VDCI01000002.1"/>
</dbReference>
<dbReference type="AlphaFoldDB" id="A0A5C4S251"/>
<keyword evidence="1" id="KW-0472">Membrane</keyword>
<feature type="transmembrane region" description="Helical" evidence="1">
    <location>
        <begin position="21"/>
        <end position="44"/>
    </location>
</feature>
<keyword evidence="1" id="KW-0812">Transmembrane</keyword>
<comment type="caution">
    <text evidence="2">The sequence shown here is derived from an EMBL/GenBank/DDBJ whole genome shotgun (WGS) entry which is preliminary data.</text>
</comment>
<name>A0A5C4S251_PROVB</name>
<proteinExistence type="predicted"/>
<dbReference type="Proteomes" id="UP000309544">
    <property type="component" value="Unassembled WGS sequence"/>
</dbReference>
<evidence type="ECO:0000256" key="1">
    <source>
        <dbReference type="SAM" id="Phobius"/>
    </source>
</evidence>
<organism evidence="2 3">
    <name type="scientific">Prosthecochloris vibrioformis</name>
    <name type="common">Chlorobium vibrioforme</name>
    <dbReference type="NCBI Taxonomy" id="1098"/>
    <lineage>
        <taxon>Bacteria</taxon>
        <taxon>Pseudomonadati</taxon>
        <taxon>Chlorobiota</taxon>
        <taxon>Chlorobiia</taxon>
        <taxon>Chlorobiales</taxon>
        <taxon>Chlorobiaceae</taxon>
        <taxon>Prosthecochloris</taxon>
    </lineage>
</organism>
<keyword evidence="3" id="KW-1185">Reference proteome</keyword>
<evidence type="ECO:0000313" key="3">
    <source>
        <dbReference type="Proteomes" id="UP000309544"/>
    </source>
</evidence>
<accession>A0A5C4S251</accession>